<dbReference type="KEGG" id="emo:DM558_14625"/>
<keyword evidence="7" id="KW-1185">Reference proteome</keyword>
<evidence type="ECO:0000313" key="6">
    <source>
        <dbReference type="EMBL" id="AZS51924.1"/>
    </source>
</evidence>
<dbReference type="InterPro" id="IPR039262">
    <property type="entry name" value="DTWD2/TAPT"/>
</dbReference>
<evidence type="ECO:0000313" key="7">
    <source>
        <dbReference type="Proteomes" id="UP000273143"/>
    </source>
</evidence>
<dbReference type="GO" id="GO:0016432">
    <property type="term" value="F:tRNA-uridine aminocarboxypropyltransferase activity"/>
    <property type="evidence" value="ECO:0007669"/>
    <property type="project" value="UniProtKB-EC"/>
</dbReference>
<evidence type="ECO:0000256" key="4">
    <source>
        <dbReference type="ARBA" id="ARBA00022694"/>
    </source>
</evidence>
<evidence type="ECO:0000256" key="1">
    <source>
        <dbReference type="ARBA" id="ARBA00012386"/>
    </source>
</evidence>
<organism evidence="6 7">
    <name type="scientific">Entomomonas moraniae</name>
    <dbReference type="NCBI Taxonomy" id="2213226"/>
    <lineage>
        <taxon>Bacteria</taxon>
        <taxon>Pseudomonadati</taxon>
        <taxon>Pseudomonadota</taxon>
        <taxon>Gammaproteobacteria</taxon>
        <taxon>Pseudomonadales</taxon>
        <taxon>Pseudomonadaceae</taxon>
        <taxon>Entomomonas</taxon>
    </lineage>
</organism>
<proteinExistence type="predicted"/>
<dbReference type="EC" id="2.5.1.25" evidence="1"/>
<dbReference type="InterPro" id="IPR005636">
    <property type="entry name" value="DTW"/>
</dbReference>
<gene>
    <name evidence="6" type="ORF">DM558_14625</name>
</gene>
<evidence type="ECO:0000259" key="5">
    <source>
        <dbReference type="SMART" id="SM01144"/>
    </source>
</evidence>
<protein>
    <recommendedName>
        <fullName evidence="1">tRNA-uridine aminocarboxypropyltransferase</fullName>
        <ecNumber evidence="1">2.5.1.25</ecNumber>
    </recommendedName>
</protein>
<evidence type="ECO:0000256" key="3">
    <source>
        <dbReference type="ARBA" id="ARBA00022691"/>
    </source>
</evidence>
<dbReference type="Proteomes" id="UP000273143">
    <property type="component" value="Chromosome"/>
</dbReference>
<dbReference type="PANTHER" id="PTHR21392">
    <property type="entry name" value="TRNA-URIDINE AMINOCARBOXYPROPYLTRANSFERASE 2"/>
    <property type="match status" value="1"/>
</dbReference>
<dbReference type="GO" id="GO:0008033">
    <property type="term" value="P:tRNA processing"/>
    <property type="evidence" value="ECO:0007669"/>
    <property type="project" value="UniProtKB-KW"/>
</dbReference>
<name>A0A451EQ23_9GAMM</name>
<keyword evidence="3" id="KW-0949">S-adenosyl-L-methionine</keyword>
<dbReference type="PANTHER" id="PTHR21392:SF1">
    <property type="entry name" value="TRNA-URIDINE AMINOCARBOXYPROPYLTRANSFERASE"/>
    <property type="match status" value="1"/>
</dbReference>
<reference evidence="7" key="1">
    <citation type="submission" date="2018-06" db="EMBL/GenBank/DDBJ databases">
        <title>Complete genome of Pseudomonas insecticola strain QZS01.</title>
        <authorList>
            <person name="Wang J."/>
            <person name="Su Q."/>
        </authorList>
    </citation>
    <scope>NUCLEOTIDE SEQUENCE [LARGE SCALE GENOMIC DNA]</scope>
    <source>
        <strain evidence="7">QZS01</strain>
    </source>
</reference>
<feature type="domain" description="DTW" evidence="5">
    <location>
        <begin position="31"/>
        <end position="222"/>
    </location>
</feature>
<dbReference type="AlphaFoldDB" id="A0A451EQ23"/>
<evidence type="ECO:0000256" key="2">
    <source>
        <dbReference type="ARBA" id="ARBA00022679"/>
    </source>
</evidence>
<sequence>MKSLSYPHSVAELQAIRKANSTRPFLARGHQVVRCERCRLNKHYCICSWQPSVHSNVGMCLLMYDTEPFKPSNTGWLIADIVKDTYAFSWSRVGNMQQVEALLNDSSWQPYVVFPGEYAQEERVCHQLVPSDKRPLFVLLDGTWPEARKMFRKSPYLDKFPVLSLTSDQLSRYQLRRSNNDAHLCTAEVAALCLDLAGESHVAAALNHWLDVFTQHYLAARETKKVNTEDALHKQLLGSIEY</sequence>
<keyword evidence="4" id="KW-0819">tRNA processing</keyword>
<dbReference type="Pfam" id="PF03942">
    <property type="entry name" value="DTW"/>
    <property type="match status" value="1"/>
</dbReference>
<dbReference type="RefSeq" id="WP_127164595.1">
    <property type="nucleotide sequence ID" value="NZ_CP029822.1"/>
</dbReference>
<accession>A0A451EQ23</accession>
<dbReference type="EMBL" id="CP029822">
    <property type="protein sequence ID" value="AZS51924.1"/>
    <property type="molecule type" value="Genomic_DNA"/>
</dbReference>
<dbReference type="SMART" id="SM01144">
    <property type="entry name" value="DTW"/>
    <property type="match status" value="1"/>
</dbReference>
<keyword evidence="2" id="KW-0808">Transferase</keyword>